<dbReference type="SMART" id="SM00382">
    <property type="entry name" value="AAA"/>
    <property type="match status" value="1"/>
</dbReference>
<dbReference type="Gene3D" id="3.40.50.300">
    <property type="entry name" value="P-loop containing nucleotide triphosphate hydrolases"/>
    <property type="match status" value="1"/>
</dbReference>
<dbReference type="PROSITE" id="PS50893">
    <property type="entry name" value="ABC_TRANSPORTER_2"/>
    <property type="match status" value="1"/>
</dbReference>
<dbReference type="NCBIfam" id="TIGR02324">
    <property type="entry name" value="CP_lyasePhnL"/>
    <property type="match status" value="1"/>
</dbReference>
<evidence type="ECO:0000256" key="2">
    <source>
        <dbReference type="ARBA" id="ARBA00022741"/>
    </source>
</evidence>
<proteinExistence type="inferred from homology"/>
<dbReference type="SUPFAM" id="SSF52540">
    <property type="entry name" value="P-loop containing nucleoside triphosphate hydrolases"/>
    <property type="match status" value="1"/>
</dbReference>
<keyword evidence="5" id="KW-0456">Lyase</keyword>
<dbReference type="Proteomes" id="UP001246690">
    <property type="component" value="Chromosome"/>
</dbReference>
<evidence type="ECO:0000259" key="4">
    <source>
        <dbReference type="PROSITE" id="PS50893"/>
    </source>
</evidence>
<gene>
    <name evidence="5" type="primary">phnL</name>
    <name evidence="5" type="ORF">RHD99_22015</name>
</gene>
<organism evidence="5 6">
    <name type="scientific">Buttiauxella selenatireducens</name>
    <dbReference type="NCBI Taxonomy" id="3073902"/>
    <lineage>
        <taxon>Bacteria</taxon>
        <taxon>Pseudomonadati</taxon>
        <taxon>Pseudomonadota</taxon>
        <taxon>Gammaproteobacteria</taxon>
        <taxon>Enterobacterales</taxon>
        <taxon>Enterobacteriaceae</taxon>
        <taxon>Buttiauxella</taxon>
    </lineage>
</organism>
<evidence type="ECO:0000256" key="3">
    <source>
        <dbReference type="ARBA" id="ARBA00022840"/>
    </source>
</evidence>
<name>A0ABY9S9M0_9ENTR</name>
<comment type="similarity">
    <text evidence="1">Belongs to the ABC transporter superfamily.</text>
</comment>
<dbReference type="PANTHER" id="PTHR42798:SF7">
    <property type="entry name" value="ALPHA-D-RIBOSE 1-METHYLPHOSPHONATE 5-TRIPHOSPHATE SYNTHASE SUBUNIT PHNL"/>
    <property type="match status" value="1"/>
</dbReference>
<evidence type="ECO:0000313" key="5">
    <source>
        <dbReference type="EMBL" id="WMY74068.1"/>
    </source>
</evidence>
<accession>A0ABY9S9M0</accession>
<dbReference type="Pfam" id="PF00005">
    <property type="entry name" value="ABC_tran"/>
    <property type="match status" value="1"/>
</dbReference>
<dbReference type="GO" id="GO:0016829">
    <property type="term" value="F:lyase activity"/>
    <property type="evidence" value="ECO:0007669"/>
    <property type="project" value="UniProtKB-KW"/>
</dbReference>
<feature type="domain" description="ABC transporter" evidence="4">
    <location>
        <begin position="4"/>
        <end position="233"/>
    </location>
</feature>
<dbReference type="EMBL" id="CP133838">
    <property type="protein sequence ID" value="WMY74068.1"/>
    <property type="molecule type" value="Genomic_DNA"/>
</dbReference>
<dbReference type="PROSITE" id="PS00211">
    <property type="entry name" value="ABC_TRANSPORTER_1"/>
    <property type="match status" value="1"/>
</dbReference>
<reference evidence="5 6" key="1">
    <citation type="submission" date="2023-09" db="EMBL/GenBank/DDBJ databases">
        <title>Buttiauxella selenatireducens sp. nov., isolated from the rhizosphere of Cardamine hupingshanesis.</title>
        <authorList>
            <person name="Zhang S."/>
            <person name="Xu Z."/>
            <person name="Wang H."/>
            <person name="Guo Y."/>
        </authorList>
    </citation>
    <scope>NUCLEOTIDE SEQUENCE [LARGE SCALE GENOMIC DNA]</scope>
    <source>
        <strain evidence="5 6">R73</strain>
    </source>
</reference>
<keyword evidence="3" id="KW-0067">ATP-binding</keyword>
<dbReference type="InterPro" id="IPR027417">
    <property type="entry name" value="P-loop_NTPase"/>
</dbReference>
<evidence type="ECO:0000313" key="6">
    <source>
        <dbReference type="Proteomes" id="UP001246690"/>
    </source>
</evidence>
<dbReference type="PANTHER" id="PTHR42798">
    <property type="entry name" value="LIPOPROTEIN-RELEASING SYSTEM ATP-BINDING PROTEIN LOLD"/>
    <property type="match status" value="1"/>
</dbReference>
<dbReference type="RefSeq" id="WP_309876609.1">
    <property type="nucleotide sequence ID" value="NZ_CP133838.1"/>
</dbReference>
<protein>
    <submittedName>
        <fullName evidence="5">Phosphonate C-P lyase system protein PhnL</fullName>
    </submittedName>
</protein>
<keyword evidence="2" id="KW-0547">Nucleotide-binding</keyword>
<sequence>MTRLRVENLSKTFVLHHQHGIRLPVLSNASLEVKGGECVVLHGHSGSGKSTLLRSLYANYLPDVGHIWVKHNEQWLDIVQAPARDVLAVRRQTIGWVSQFLRVIPRISALEVVMQPLLDLGVSRDVCEDKASMLLTRLYVPERLWNLAPSTFSGGEQQRVNIARGFIVDYPILLLDEPTASLDAKNSAAVVALILEAKARGAAVVGIFHDEAVRNQVADRLHNMATPMAAVEAQHDYQ</sequence>
<evidence type="ECO:0000256" key="1">
    <source>
        <dbReference type="ARBA" id="ARBA00005417"/>
    </source>
</evidence>
<dbReference type="InterPro" id="IPR003439">
    <property type="entry name" value="ABC_transporter-like_ATP-bd"/>
</dbReference>
<dbReference type="InterPro" id="IPR012701">
    <property type="entry name" value="CP_lyase_PhnL"/>
</dbReference>
<keyword evidence="6" id="KW-1185">Reference proteome</keyword>
<dbReference type="InterPro" id="IPR017871">
    <property type="entry name" value="ABC_transporter-like_CS"/>
</dbReference>
<dbReference type="InterPro" id="IPR003593">
    <property type="entry name" value="AAA+_ATPase"/>
</dbReference>